<dbReference type="EC" id="1.13.-.-" evidence="7"/>
<dbReference type="Pfam" id="PF02900">
    <property type="entry name" value="LigB"/>
    <property type="match status" value="1"/>
</dbReference>
<evidence type="ECO:0000259" key="6">
    <source>
        <dbReference type="Pfam" id="PF02900"/>
    </source>
</evidence>
<dbReference type="PANTHER" id="PTHR30096">
    <property type="entry name" value="4,5-DOPA DIOXYGENASE EXTRADIOL-LIKE PROTEIN"/>
    <property type="match status" value="1"/>
</dbReference>
<accession>A0ABV7WNM3</accession>
<comment type="cofactor">
    <cofactor evidence="1">
        <name>Zn(2+)</name>
        <dbReference type="ChEBI" id="CHEBI:29105"/>
    </cofactor>
</comment>
<name>A0ABV7WNM3_9GAMM</name>
<evidence type="ECO:0000256" key="3">
    <source>
        <dbReference type="ARBA" id="ARBA00022723"/>
    </source>
</evidence>
<keyword evidence="5 7" id="KW-0560">Oxidoreductase</keyword>
<evidence type="ECO:0000256" key="5">
    <source>
        <dbReference type="ARBA" id="ARBA00023002"/>
    </source>
</evidence>
<reference evidence="8" key="1">
    <citation type="journal article" date="2019" name="Int. J. Syst. Evol. Microbiol.">
        <title>The Global Catalogue of Microorganisms (GCM) 10K type strain sequencing project: providing services to taxonomists for standard genome sequencing and annotation.</title>
        <authorList>
            <consortium name="The Broad Institute Genomics Platform"/>
            <consortium name="The Broad Institute Genome Sequencing Center for Infectious Disease"/>
            <person name="Wu L."/>
            <person name="Ma J."/>
        </authorList>
    </citation>
    <scope>NUCLEOTIDE SEQUENCE [LARGE SCALE GENOMIC DNA]</scope>
    <source>
        <strain evidence="8">CECT 8288</strain>
    </source>
</reference>
<gene>
    <name evidence="7" type="ORF">ACFOND_00260</name>
</gene>
<evidence type="ECO:0000256" key="1">
    <source>
        <dbReference type="ARBA" id="ARBA00001947"/>
    </source>
</evidence>
<dbReference type="GO" id="GO:0051213">
    <property type="term" value="F:dioxygenase activity"/>
    <property type="evidence" value="ECO:0007669"/>
    <property type="project" value="UniProtKB-KW"/>
</dbReference>
<dbReference type="PIRSF" id="PIRSF006157">
    <property type="entry name" value="Doxgns_DODA"/>
    <property type="match status" value="1"/>
</dbReference>
<evidence type="ECO:0000313" key="7">
    <source>
        <dbReference type="EMBL" id="MFC3700053.1"/>
    </source>
</evidence>
<dbReference type="CDD" id="cd07363">
    <property type="entry name" value="45_DOPA_Dioxygenase"/>
    <property type="match status" value="1"/>
</dbReference>
<dbReference type="SUPFAM" id="SSF53213">
    <property type="entry name" value="LigB-like"/>
    <property type="match status" value="1"/>
</dbReference>
<evidence type="ECO:0000256" key="4">
    <source>
        <dbReference type="ARBA" id="ARBA00022833"/>
    </source>
</evidence>
<dbReference type="EMBL" id="JBHRYN010000002">
    <property type="protein sequence ID" value="MFC3700053.1"/>
    <property type="molecule type" value="Genomic_DNA"/>
</dbReference>
<evidence type="ECO:0000256" key="2">
    <source>
        <dbReference type="ARBA" id="ARBA00007581"/>
    </source>
</evidence>
<keyword evidence="7" id="KW-0223">Dioxygenase</keyword>
<dbReference type="RefSeq" id="WP_290282946.1">
    <property type="nucleotide sequence ID" value="NZ_JAUFQI010000001.1"/>
</dbReference>
<feature type="domain" description="Extradiol ring-cleavage dioxygenase class III enzyme subunit B" evidence="6">
    <location>
        <begin position="33"/>
        <end position="249"/>
    </location>
</feature>
<evidence type="ECO:0000313" key="8">
    <source>
        <dbReference type="Proteomes" id="UP001595710"/>
    </source>
</evidence>
<keyword evidence="8" id="KW-1185">Reference proteome</keyword>
<dbReference type="InterPro" id="IPR004183">
    <property type="entry name" value="Xdiol_dOase_suB"/>
</dbReference>
<sequence length="263" mass="29042">MLANQNIMYIAHGGGPMPLLGDPSHKELNSQLINMACSIKKPSAILVVSAHWEANKATITSAAHPPLLYDYSGFPEAAYSLTYPAPGEPALAKIIFDALQKAGIDAELDENRGFDHGVFVPLTLMYPKADIPVVQLSLLKTLDAQQHLKMGEALQRLPWKDLLIVGSGFSFHNMQAFFNPALDPDSQKNIAFDEWLIESVQHINTNTGQARLANWDQAPHARFCHPREEHLLPLHVCYGIAGRASSQHTSVSVLNTRASMFQW</sequence>
<dbReference type="Gene3D" id="3.40.830.10">
    <property type="entry name" value="LigB-like"/>
    <property type="match status" value="1"/>
</dbReference>
<comment type="caution">
    <text evidence="7">The sequence shown here is derived from an EMBL/GenBank/DDBJ whole genome shotgun (WGS) entry which is preliminary data.</text>
</comment>
<keyword evidence="4" id="KW-0862">Zinc</keyword>
<dbReference type="Proteomes" id="UP001595710">
    <property type="component" value="Unassembled WGS sequence"/>
</dbReference>
<comment type="similarity">
    <text evidence="2">Belongs to the DODA-type extradiol aromatic ring-opening dioxygenase family.</text>
</comment>
<keyword evidence="3" id="KW-0479">Metal-binding</keyword>
<dbReference type="InterPro" id="IPR014436">
    <property type="entry name" value="Extradiol_dOase_DODA"/>
</dbReference>
<proteinExistence type="inferred from homology"/>
<protein>
    <submittedName>
        <fullName evidence="7">DODA-type extradiol aromatic ring-opening family dioxygenase</fullName>
        <ecNumber evidence="7">1.13.-.-</ecNumber>
    </submittedName>
</protein>
<organism evidence="7 8">
    <name type="scientific">Reinekea marina</name>
    <dbReference type="NCBI Taxonomy" id="1310421"/>
    <lineage>
        <taxon>Bacteria</taxon>
        <taxon>Pseudomonadati</taxon>
        <taxon>Pseudomonadota</taxon>
        <taxon>Gammaproteobacteria</taxon>
        <taxon>Oceanospirillales</taxon>
        <taxon>Saccharospirillaceae</taxon>
        <taxon>Reinekea</taxon>
    </lineage>
</organism>
<dbReference type="PANTHER" id="PTHR30096:SF0">
    <property type="entry name" value="4,5-DOPA DIOXYGENASE EXTRADIOL-LIKE PROTEIN"/>
    <property type="match status" value="1"/>
</dbReference>